<keyword evidence="1" id="KW-0175">Coiled coil</keyword>
<comment type="caution">
    <text evidence="3">The sequence shown here is derived from an EMBL/GenBank/DDBJ whole genome shotgun (WGS) entry which is preliminary data.</text>
</comment>
<dbReference type="Proteomes" id="UP001500748">
    <property type="component" value="Unassembled WGS sequence"/>
</dbReference>
<dbReference type="EMBL" id="BAABDU010000004">
    <property type="protein sequence ID" value="GAA3773391.1"/>
    <property type="molecule type" value="Genomic_DNA"/>
</dbReference>
<name>A0ABP7GSM5_9FLAO</name>
<protein>
    <submittedName>
        <fullName evidence="3">Uncharacterized protein</fullName>
    </submittedName>
</protein>
<keyword evidence="4" id="KW-1185">Reference proteome</keyword>
<organism evidence="3 4">
    <name type="scientific">Flavobacterium ginsengiterrae</name>
    <dbReference type="NCBI Taxonomy" id="871695"/>
    <lineage>
        <taxon>Bacteria</taxon>
        <taxon>Pseudomonadati</taxon>
        <taxon>Bacteroidota</taxon>
        <taxon>Flavobacteriia</taxon>
        <taxon>Flavobacteriales</taxon>
        <taxon>Flavobacteriaceae</taxon>
        <taxon>Flavobacterium</taxon>
    </lineage>
</organism>
<evidence type="ECO:0000256" key="1">
    <source>
        <dbReference type="SAM" id="Coils"/>
    </source>
</evidence>
<gene>
    <name evidence="3" type="ORF">GCM10022423_29900</name>
</gene>
<reference evidence="4" key="1">
    <citation type="journal article" date="2019" name="Int. J. Syst. Evol. Microbiol.">
        <title>The Global Catalogue of Microorganisms (GCM) 10K type strain sequencing project: providing services to taxonomists for standard genome sequencing and annotation.</title>
        <authorList>
            <consortium name="The Broad Institute Genomics Platform"/>
            <consortium name="The Broad Institute Genome Sequencing Center for Infectious Disease"/>
            <person name="Wu L."/>
            <person name="Ma J."/>
        </authorList>
    </citation>
    <scope>NUCLEOTIDE SEQUENCE [LARGE SCALE GENOMIC DNA]</scope>
    <source>
        <strain evidence="4">JCM 17337</strain>
    </source>
</reference>
<evidence type="ECO:0000256" key="2">
    <source>
        <dbReference type="SAM" id="SignalP"/>
    </source>
</evidence>
<sequence>MKKIKFTIFALLIGFSVQSQSLNPTQKIISPGTADSFTGGYTFSYSTAGTPWNGALISFGGFDNRYDCQISADYGVNGGNSISFRTRNGDVNNGVGVWNSWNELATRGVNNFVGNQIISGNVGIGTLNPNSRLDLGPGYGIKGAKLLIYNDDTTSELSGTKCGFYMDNFGYNNLNLVFPEAASHAGLFTISAKNTSDVVLKPYFSITGLTGNVGIGTTKPDSKLTVAGNIHAREVKVTVNAGAVPDYVFADDYKLKTLNEVEVYIKENKHLPEIPSAKEIEKNGLMMAEMNMNLLKKIEELTLYIIQIKKQNEKDNMKQNEEIENLKMMLELKRNKEK</sequence>
<evidence type="ECO:0000313" key="4">
    <source>
        <dbReference type="Proteomes" id="UP001500748"/>
    </source>
</evidence>
<feature type="signal peptide" evidence="2">
    <location>
        <begin position="1"/>
        <end position="21"/>
    </location>
</feature>
<feature type="chain" id="PRO_5045235992" evidence="2">
    <location>
        <begin position="22"/>
        <end position="338"/>
    </location>
</feature>
<proteinExistence type="predicted"/>
<dbReference type="RefSeq" id="WP_345145412.1">
    <property type="nucleotide sequence ID" value="NZ_BAABDU010000004.1"/>
</dbReference>
<evidence type="ECO:0000313" key="3">
    <source>
        <dbReference type="EMBL" id="GAA3773391.1"/>
    </source>
</evidence>
<feature type="coiled-coil region" evidence="1">
    <location>
        <begin position="309"/>
        <end position="336"/>
    </location>
</feature>
<keyword evidence="2" id="KW-0732">Signal</keyword>
<accession>A0ABP7GSM5</accession>